<sequence length="206" mass="23357">MRDVLMRRGVWTGWVATLVICHVLAGCRPAPLVEEVDTVCWEYPEHGSYSFVLESRWEPKPGADMGEVPYAVTSEGGVSYVTPTLAVVTSDYQRPYTHGKKVGDCFPRDEVFEGWVSVLKQDTRNRIFGEELPERLIGGERARGVTYRAVRDGLFMEVWLVPRPDAIWQIFLFPGEGETVVPEELYRMLDSFQWIAPSRLPTAGES</sequence>
<dbReference type="RefSeq" id="WP_125229272.1">
    <property type="nucleotide sequence ID" value="NZ_RQYT01000068.1"/>
</dbReference>
<evidence type="ECO:0000313" key="1">
    <source>
        <dbReference type="EMBL" id="RRD47388.1"/>
    </source>
</evidence>
<gene>
    <name evidence="1" type="ORF">EII35_15010</name>
</gene>
<dbReference type="Proteomes" id="UP000280935">
    <property type="component" value="Unassembled WGS sequence"/>
</dbReference>
<dbReference type="AlphaFoldDB" id="A0A3P1WNI8"/>
<protein>
    <submittedName>
        <fullName evidence="1">Uncharacterized protein</fullName>
    </submittedName>
</protein>
<proteinExistence type="predicted"/>
<dbReference type="OrthoDB" id="3735742at2"/>
<comment type="caution">
    <text evidence="1">The sequence shown here is derived from an EMBL/GenBank/DDBJ whole genome shotgun (WGS) entry which is preliminary data.</text>
</comment>
<dbReference type="PROSITE" id="PS51257">
    <property type="entry name" value="PROKAR_LIPOPROTEIN"/>
    <property type="match status" value="1"/>
</dbReference>
<organism evidence="1 2">
    <name type="scientific">Arachnia propionica</name>
    <dbReference type="NCBI Taxonomy" id="1750"/>
    <lineage>
        <taxon>Bacteria</taxon>
        <taxon>Bacillati</taxon>
        <taxon>Actinomycetota</taxon>
        <taxon>Actinomycetes</taxon>
        <taxon>Propionibacteriales</taxon>
        <taxon>Propionibacteriaceae</taxon>
        <taxon>Arachnia</taxon>
    </lineage>
</organism>
<reference evidence="1 2" key="1">
    <citation type="submission" date="2018-11" db="EMBL/GenBank/DDBJ databases">
        <title>Genomes From Bacteria Associated with the Canine Oral Cavity: a Test Case for Automated Genome-Based Taxonomic Assignment.</title>
        <authorList>
            <person name="Coil D.A."/>
            <person name="Jospin G."/>
            <person name="Darling A.E."/>
            <person name="Wallis C."/>
            <person name="Davis I.J."/>
            <person name="Harris S."/>
            <person name="Eisen J.A."/>
            <person name="Holcombe L.J."/>
            <person name="O'Flynn C."/>
        </authorList>
    </citation>
    <scope>NUCLEOTIDE SEQUENCE [LARGE SCALE GENOMIC DNA]</scope>
    <source>
        <strain evidence="1 2">OH2822_COT-296</strain>
    </source>
</reference>
<accession>A0A3P1WNI8</accession>
<evidence type="ECO:0000313" key="2">
    <source>
        <dbReference type="Proteomes" id="UP000280935"/>
    </source>
</evidence>
<name>A0A3P1WNI8_9ACTN</name>
<dbReference type="EMBL" id="RQYT01000068">
    <property type="protein sequence ID" value="RRD47388.1"/>
    <property type="molecule type" value="Genomic_DNA"/>
</dbReference>